<dbReference type="PROSITE" id="PS50878">
    <property type="entry name" value="RT_POL"/>
    <property type="match status" value="1"/>
</dbReference>
<dbReference type="FunFam" id="1.10.340.70:FF:000001">
    <property type="entry name" value="Retrovirus-related Pol polyprotein from transposon gypsy-like Protein"/>
    <property type="match status" value="1"/>
</dbReference>
<keyword evidence="6" id="KW-0540">Nuclease</keyword>
<dbReference type="InterPro" id="IPR036397">
    <property type="entry name" value="RNaseH_sf"/>
</dbReference>
<sequence>MGGVVMSCLLDTGSMVTTITEEAFREHFQDRGGGALKACHWLQLKAANGLDIPYLGYLELDIEVLGKVLPRMGVLVVRDSTDLPFQQQKAKVPGLLGMNVIHNCYSELFSEHGSAFFQSSALQSVGGPWKQALAECHRLECLPPTGCLGQVTVRGRAAVRVPAGSVKLVVATCNNNFGAVLSSAFFEPHSHTLPDGLLMSRALLSIDSGSVAVPVVNVEHRDIWLPPRVTLGQLFAVEMQPTLSTGKVEELFHCSEQVVAVQSLAVAEDFSDLTVGSWPTLTPEQSQLGKDLLQRYSSVFSQDEGELGCTHLIEHEIPLIDDTPVKQRYRRLPPSQYDLVKGHIQELLDRKVIRASCSPYSSPVVVVQKRDGTIRLCVDYRQLNSKTRKDAYPLPRIEESLDALGGARFFSTLDLASGYNQVPMAEHDKSKTAFCTPFGLFEFNRMPFGLCNAPSTFQRLMERIFGDERFQSLLLYLDDIVIFSSTFDLHLQRLEVVLKRLQQNNLKLKLSKCHFFQSQVKYLGHVISSAGVATDPEKIKAVSEWERPQTVTQLRSFLGFASYYRRFVEGFAKHASPLHRLVAVLQGGKRRVKTKPVEGHWSDACEEAFETLKLKLVSAPVLGYADFSKPFILEIDASHGGLGAVLSQDQEGGRRPIAYASRGLRDSERNMSNYSSMKLELLGLKWAVTEKFREYLLGAQFTVYTDNNPLSYLQTAKLGAVEQRWVSQLALFNFNIKYRPGLSNRNADALSRLPACPTPQSFQETVSGISIPLQVGATKATISTIDAVPLRPKADLQRLQSADPVIGPFLQYWHRQKFPTAGERAQESKEVLELVRQWNKLRECDGVLYRLTRTPDGVEEFLQLVLPECLQKEVLTALHDNHGHQGAERTASLVRQRCFWPHMWKKIERWCKECSRCVVAKMGQPKIRTFMGNLSASKPLEIIAIDFTLMDRASDGRENVLVITDVFSKFTQAFPTQDQRASTVAHILVEKWFYVYGVPQRIHSDQGRNFESDLLKSLCKIYDVKKSRTTPYHPQGNGQCERFNRTMHDLLRTLPSEQKRRWPKYLPQLLFAYNTTVHQTTAHSPYELMFGRQPRLPVDSLLGVGEDLAEGTVEEWIENHQERLRTVYVHAKKQLENAVAQRKRQNEVGVSDILPIGTVVYRKNHLLGRNKIQDVWASTKYCVTRSLDGEGRVYSIRPVESPGPEKNLHRSELKVVPGHPLVICPTEQEDEGQSQIFPLRSSSPISGEEEGQLHLNPPMSDSTSSEEEHPLAGQWLRSREESELPVPLRSSISGGHAPAPQVRRTTRKTAGLHSNPYNIPRSVGRLHSGMSGTVARPAVSLSVGAYFRPWQE</sequence>
<dbReference type="GO" id="GO:0015074">
    <property type="term" value="P:DNA integration"/>
    <property type="evidence" value="ECO:0007669"/>
    <property type="project" value="InterPro"/>
</dbReference>
<dbReference type="EC" id="3.1.26.4" evidence="2"/>
<dbReference type="Bgee" id="ENSAMXG00000038531">
    <property type="expression patterns" value="Expressed in embryo and 14 other cell types or tissues"/>
</dbReference>
<feature type="region of interest" description="Disordered" evidence="11">
    <location>
        <begin position="1227"/>
        <end position="1324"/>
    </location>
</feature>
<dbReference type="Pfam" id="PF17921">
    <property type="entry name" value="Integrase_H2C2"/>
    <property type="match status" value="1"/>
</dbReference>
<dbReference type="FunFam" id="3.30.70.270:FF:000020">
    <property type="entry name" value="Transposon Tf2-6 polyprotein-like Protein"/>
    <property type="match status" value="1"/>
</dbReference>
<dbReference type="SUPFAM" id="SSF56672">
    <property type="entry name" value="DNA/RNA polymerases"/>
    <property type="match status" value="1"/>
</dbReference>
<dbReference type="FunFam" id="3.10.20.370:FF:000001">
    <property type="entry name" value="Retrovirus-related Pol polyprotein from transposon 17.6-like protein"/>
    <property type="match status" value="1"/>
</dbReference>
<dbReference type="PROSITE" id="PS50994">
    <property type="entry name" value="INTEGRASE"/>
    <property type="match status" value="1"/>
</dbReference>
<evidence type="ECO:0000256" key="11">
    <source>
        <dbReference type="SAM" id="MobiDB-lite"/>
    </source>
</evidence>
<comment type="similarity">
    <text evidence="1">Belongs to the beta type-B retroviral polymerase family. HERV class-II K(HML-2) pol subfamily.</text>
</comment>
<feature type="domain" description="Integrase catalytic" evidence="13">
    <location>
        <begin position="935"/>
        <end position="1093"/>
    </location>
</feature>
<name>A0A3B1IZN0_ASTMX</name>
<dbReference type="CDD" id="cd01647">
    <property type="entry name" value="RT_LTR"/>
    <property type="match status" value="1"/>
</dbReference>
<keyword evidence="8" id="KW-0378">Hydrolase</keyword>
<evidence type="ECO:0000256" key="8">
    <source>
        <dbReference type="ARBA" id="ARBA00022801"/>
    </source>
</evidence>
<evidence type="ECO:0000256" key="3">
    <source>
        <dbReference type="ARBA" id="ARBA00022670"/>
    </source>
</evidence>
<keyword evidence="7" id="KW-0255">Endonuclease</keyword>
<dbReference type="InterPro" id="IPR041588">
    <property type="entry name" value="Integrase_H2C2"/>
</dbReference>
<dbReference type="Ensembl" id="ENSAMXT00000041682.1">
    <property type="protein sequence ID" value="ENSAMXP00000035368.1"/>
    <property type="gene ID" value="ENSAMXG00000038531.1"/>
</dbReference>
<evidence type="ECO:0000256" key="2">
    <source>
        <dbReference type="ARBA" id="ARBA00012180"/>
    </source>
</evidence>
<dbReference type="Pfam" id="PF00665">
    <property type="entry name" value="rve"/>
    <property type="match status" value="1"/>
</dbReference>
<dbReference type="InterPro" id="IPR041577">
    <property type="entry name" value="RT_RNaseH_2"/>
</dbReference>
<dbReference type="GO" id="GO:0006508">
    <property type="term" value="P:proteolysis"/>
    <property type="evidence" value="ECO:0007669"/>
    <property type="project" value="UniProtKB-KW"/>
</dbReference>
<evidence type="ECO:0000256" key="4">
    <source>
        <dbReference type="ARBA" id="ARBA00022679"/>
    </source>
</evidence>
<dbReference type="Pfam" id="PF00078">
    <property type="entry name" value="RVT_1"/>
    <property type="match status" value="1"/>
</dbReference>
<feature type="compositionally biased region" description="Polar residues" evidence="11">
    <location>
        <begin position="1233"/>
        <end position="1245"/>
    </location>
</feature>
<evidence type="ECO:0000259" key="12">
    <source>
        <dbReference type="PROSITE" id="PS50878"/>
    </source>
</evidence>
<reference evidence="15" key="2">
    <citation type="journal article" date="2014" name="Nat. Commun.">
        <title>The cavefish genome reveals candidate genes for eye loss.</title>
        <authorList>
            <person name="McGaugh S.E."/>
            <person name="Gross J.B."/>
            <person name="Aken B."/>
            <person name="Blin M."/>
            <person name="Borowsky R."/>
            <person name="Chalopin D."/>
            <person name="Hinaux H."/>
            <person name="Jeffery W.R."/>
            <person name="Keene A."/>
            <person name="Ma L."/>
            <person name="Minx P."/>
            <person name="Murphy D."/>
            <person name="O'Quin K.E."/>
            <person name="Retaux S."/>
            <person name="Rohner N."/>
            <person name="Searle S.M."/>
            <person name="Stahl B.A."/>
            <person name="Tabin C."/>
            <person name="Volff J.N."/>
            <person name="Yoshizawa M."/>
            <person name="Warren W.C."/>
        </authorList>
    </citation>
    <scope>NUCLEOTIDE SEQUENCE [LARGE SCALE GENOMIC DNA]</scope>
    <source>
        <strain evidence="15">female</strain>
    </source>
</reference>
<dbReference type="PANTHER" id="PTHR37984">
    <property type="entry name" value="PROTEIN CBG26694"/>
    <property type="match status" value="1"/>
</dbReference>
<keyword evidence="15" id="KW-1185">Reference proteome</keyword>
<dbReference type="InterPro" id="IPR050951">
    <property type="entry name" value="Retrovirus_Pol_polyprotein"/>
</dbReference>
<dbReference type="GO" id="GO:0003964">
    <property type="term" value="F:RNA-directed DNA polymerase activity"/>
    <property type="evidence" value="ECO:0007669"/>
    <property type="project" value="UniProtKB-KW"/>
</dbReference>
<dbReference type="InterPro" id="IPR000477">
    <property type="entry name" value="RT_dom"/>
</dbReference>
<keyword evidence="3" id="KW-0645">Protease</keyword>
<dbReference type="FunFam" id="3.30.420.10:FF:000032">
    <property type="entry name" value="Retrovirus-related Pol polyprotein from transposon 297-like Protein"/>
    <property type="match status" value="1"/>
</dbReference>
<dbReference type="GO" id="GO:0004523">
    <property type="term" value="F:RNA-DNA hybrid ribonuclease activity"/>
    <property type="evidence" value="ECO:0007669"/>
    <property type="project" value="UniProtKB-EC"/>
</dbReference>
<dbReference type="FunFam" id="3.10.10.10:FF:000007">
    <property type="entry name" value="Retrovirus-related Pol polyprotein from transposon 17.6-like Protein"/>
    <property type="match status" value="1"/>
</dbReference>
<dbReference type="InParanoid" id="A0A3B1IZN0"/>
<dbReference type="InterPro" id="IPR012337">
    <property type="entry name" value="RNaseH-like_sf"/>
</dbReference>
<dbReference type="CDD" id="cd09274">
    <property type="entry name" value="RNase_HI_RT_Ty3"/>
    <property type="match status" value="1"/>
</dbReference>
<dbReference type="PANTHER" id="PTHR37984:SF15">
    <property type="entry name" value="INTEGRASE CATALYTIC DOMAIN-CONTAINING PROTEIN"/>
    <property type="match status" value="1"/>
</dbReference>
<dbReference type="Gene3D" id="1.10.340.70">
    <property type="match status" value="1"/>
</dbReference>
<evidence type="ECO:0000256" key="10">
    <source>
        <dbReference type="ARBA" id="ARBA00039658"/>
    </source>
</evidence>
<proteinExistence type="inferred from homology"/>
<dbReference type="InterPro" id="IPR043502">
    <property type="entry name" value="DNA/RNA_pol_sf"/>
</dbReference>
<keyword evidence="9" id="KW-0695">RNA-directed DNA polymerase</keyword>
<dbReference type="InterPro" id="IPR001584">
    <property type="entry name" value="Integrase_cat-core"/>
</dbReference>
<dbReference type="GeneTree" id="ENSGT01100000263500"/>
<reference evidence="14" key="4">
    <citation type="submission" date="2025-09" db="UniProtKB">
        <authorList>
            <consortium name="Ensembl"/>
        </authorList>
    </citation>
    <scope>IDENTIFICATION</scope>
</reference>
<dbReference type="InterPro" id="IPR043128">
    <property type="entry name" value="Rev_trsase/Diguanyl_cyclase"/>
</dbReference>
<dbReference type="GO" id="GO:0008233">
    <property type="term" value="F:peptidase activity"/>
    <property type="evidence" value="ECO:0007669"/>
    <property type="project" value="UniProtKB-KW"/>
</dbReference>
<organism evidence="14 15">
    <name type="scientific">Astyanax mexicanus</name>
    <name type="common">Blind cave fish</name>
    <name type="synonym">Astyanax fasciatus mexicanus</name>
    <dbReference type="NCBI Taxonomy" id="7994"/>
    <lineage>
        <taxon>Eukaryota</taxon>
        <taxon>Metazoa</taxon>
        <taxon>Chordata</taxon>
        <taxon>Craniata</taxon>
        <taxon>Vertebrata</taxon>
        <taxon>Euteleostomi</taxon>
        <taxon>Actinopterygii</taxon>
        <taxon>Neopterygii</taxon>
        <taxon>Teleostei</taxon>
        <taxon>Ostariophysi</taxon>
        <taxon>Characiformes</taxon>
        <taxon>Characoidei</taxon>
        <taxon>Acestrorhamphidae</taxon>
        <taxon>Acestrorhamphinae</taxon>
        <taxon>Astyanax</taxon>
    </lineage>
</organism>
<dbReference type="Gene3D" id="3.10.20.370">
    <property type="match status" value="1"/>
</dbReference>
<evidence type="ECO:0000313" key="15">
    <source>
        <dbReference type="Proteomes" id="UP000018467"/>
    </source>
</evidence>
<dbReference type="SUPFAM" id="SSF53098">
    <property type="entry name" value="Ribonuclease H-like"/>
    <property type="match status" value="1"/>
</dbReference>
<dbReference type="Pfam" id="PF17919">
    <property type="entry name" value="RT_RNaseH_2"/>
    <property type="match status" value="1"/>
</dbReference>
<keyword evidence="4" id="KW-0808">Transferase</keyword>
<evidence type="ECO:0000256" key="1">
    <source>
        <dbReference type="ARBA" id="ARBA00010879"/>
    </source>
</evidence>
<dbReference type="GO" id="GO:0003676">
    <property type="term" value="F:nucleic acid binding"/>
    <property type="evidence" value="ECO:0007669"/>
    <property type="project" value="InterPro"/>
</dbReference>
<reference evidence="15" key="1">
    <citation type="submission" date="2013-03" db="EMBL/GenBank/DDBJ databases">
        <authorList>
            <person name="Jeffery W."/>
            <person name="Warren W."/>
            <person name="Wilson R.K."/>
        </authorList>
    </citation>
    <scope>NUCLEOTIDE SEQUENCE</scope>
    <source>
        <strain evidence="15">female</strain>
    </source>
</reference>
<evidence type="ECO:0000256" key="5">
    <source>
        <dbReference type="ARBA" id="ARBA00022695"/>
    </source>
</evidence>
<dbReference type="Gene3D" id="3.30.420.10">
    <property type="entry name" value="Ribonuclease H-like superfamily/Ribonuclease H"/>
    <property type="match status" value="1"/>
</dbReference>
<dbReference type="Proteomes" id="UP000018467">
    <property type="component" value="Unassembled WGS sequence"/>
</dbReference>
<dbReference type="Gene3D" id="3.30.70.270">
    <property type="match status" value="2"/>
</dbReference>
<accession>A0A3B1IZN0</accession>
<evidence type="ECO:0000256" key="9">
    <source>
        <dbReference type="ARBA" id="ARBA00022918"/>
    </source>
</evidence>
<evidence type="ECO:0000256" key="7">
    <source>
        <dbReference type="ARBA" id="ARBA00022759"/>
    </source>
</evidence>
<evidence type="ECO:0000256" key="6">
    <source>
        <dbReference type="ARBA" id="ARBA00022722"/>
    </source>
</evidence>
<feature type="domain" description="Reverse transcriptase" evidence="12">
    <location>
        <begin position="348"/>
        <end position="527"/>
    </location>
</feature>
<evidence type="ECO:0000313" key="14">
    <source>
        <dbReference type="Ensembl" id="ENSAMXP00000035368.1"/>
    </source>
</evidence>
<evidence type="ECO:0000259" key="13">
    <source>
        <dbReference type="PROSITE" id="PS50994"/>
    </source>
</evidence>
<reference evidence="14" key="3">
    <citation type="submission" date="2025-08" db="UniProtKB">
        <authorList>
            <consortium name="Ensembl"/>
        </authorList>
    </citation>
    <scope>IDENTIFICATION</scope>
</reference>
<keyword evidence="5" id="KW-0548">Nucleotidyltransferase</keyword>
<protein>
    <recommendedName>
        <fullName evidence="10">Gypsy retrotransposon integrase-like protein 1</fullName>
        <ecNumber evidence="2">3.1.26.4</ecNumber>
    </recommendedName>
</protein>
<dbReference type="Gene3D" id="3.10.10.10">
    <property type="entry name" value="HIV Type 1 Reverse Transcriptase, subunit A, domain 1"/>
    <property type="match status" value="1"/>
</dbReference>